<evidence type="ECO:0000256" key="1">
    <source>
        <dbReference type="ARBA" id="ARBA00006347"/>
    </source>
</evidence>
<dbReference type="InterPro" id="IPR036249">
    <property type="entry name" value="Thioredoxin-like_sf"/>
</dbReference>
<dbReference type="GO" id="GO:0006457">
    <property type="term" value="P:protein folding"/>
    <property type="evidence" value="ECO:0007669"/>
    <property type="project" value="TreeGrafter"/>
</dbReference>
<keyword evidence="3" id="KW-0812">Transmembrane</keyword>
<name>A0A1X2IB93_9FUNG</name>
<feature type="domain" description="Thioredoxin" evidence="5">
    <location>
        <begin position="5"/>
        <end position="144"/>
    </location>
</feature>
<dbReference type="EMBL" id="MCGE01000017">
    <property type="protein sequence ID" value="ORZ13171.1"/>
    <property type="molecule type" value="Genomic_DNA"/>
</dbReference>
<evidence type="ECO:0000313" key="6">
    <source>
        <dbReference type="EMBL" id="ORZ13171.1"/>
    </source>
</evidence>
<organism evidence="6 7">
    <name type="scientific">Absidia repens</name>
    <dbReference type="NCBI Taxonomy" id="90262"/>
    <lineage>
        <taxon>Eukaryota</taxon>
        <taxon>Fungi</taxon>
        <taxon>Fungi incertae sedis</taxon>
        <taxon>Mucoromycota</taxon>
        <taxon>Mucoromycotina</taxon>
        <taxon>Mucoromycetes</taxon>
        <taxon>Mucorales</taxon>
        <taxon>Cunninghamellaceae</taxon>
        <taxon>Absidia</taxon>
    </lineage>
</organism>
<dbReference type="STRING" id="90262.A0A1X2IB93"/>
<protein>
    <submittedName>
        <fullName evidence="6">Thioredoxin-like protein</fullName>
    </submittedName>
</protein>
<dbReference type="OrthoDB" id="427280at2759"/>
<dbReference type="GO" id="GO:0003756">
    <property type="term" value="F:protein disulfide isomerase activity"/>
    <property type="evidence" value="ECO:0007669"/>
    <property type="project" value="TreeGrafter"/>
</dbReference>
<evidence type="ECO:0000313" key="7">
    <source>
        <dbReference type="Proteomes" id="UP000193560"/>
    </source>
</evidence>
<feature type="chain" id="PRO_5012259270" evidence="4">
    <location>
        <begin position="22"/>
        <end position="363"/>
    </location>
</feature>
<dbReference type="Pfam" id="PF00085">
    <property type="entry name" value="Thioredoxin"/>
    <property type="match status" value="1"/>
</dbReference>
<dbReference type="InterPro" id="IPR051063">
    <property type="entry name" value="PDI"/>
</dbReference>
<sequence length="363" mass="40758">MKQLSLLWFTLFCFISQYVSSKSIEMDKAAFDSLTASGIWFVEHFSPYCPLCIDFAPTWKELAEEEDGLASTHNIHFGTINCSIYGDLCAEHDITGYPKMKLYVNGIYKQTYLGTRSKRSIKAYLLHGHQKWAKMISPHDQKAAATTKATAAIQTSTQFTGSDTDSMLAFTGSTPKHIIDSPLESEVLQFNAITTQELLDNQRILILGAYGNGNELFRSQFKKLAAKTNGAAVLIEMDVDTNSAIAQDIYNLPKLKVPTIIIINGKNKHYYDRDIYSNLLDIQQPQFILQTLHDIISGNLEGTSTERLEQHSENEYGPFQWHGNFILVAFAFLVAAMYKTISRRKAALTNSNQSYTNSSSKLV</sequence>
<comment type="similarity">
    <text evidence="1">Belongs to the protein disulfide isomerase family.</text>
</comment>
<dbReference type="PROSITE" id="PS51352">
    <property type="entry name" value="THIOREDOXIN_2"/>
    <property type="match status" value="1"/>
</dbReference>
<dbReference type="CDD" id="cd02961">
    <property type="entry name" value="PDI_a_family"/>
    <property type="match status" value="1"/>
</dbReference>
<gene>
    <name evidence="6" type="ORF">BCR42DRAFT_378393</name>
</gene>
<dbReference type="PANTHER" id="PTHR45672">
    <property type="entry name" value="PROTEIN DISULFIDE-ISOMERASE C17H9.14C-RELATED"/>
    <property type="match status" value="1"/>
</dbReference>
<dbReference type="Gene3D" id="3.40.30.10">
    <property type="entry name" value="Glutaredoxin"/>
    <property type="match status" value="1"/>
</dbReference>
<dbReference type="PANTHER" id="PTHR45672:SF3">
    <property type="entry name" value="THIOREDOXIN DOMAIN-CONTAINING PROTEIN 5"/>
    <property type="match status" value="1"/>
</dbReference>
<feature type="signal peptide" evidence="4">
    <location>
        <begin position="1"/>
        <end position="21"/>
    </location>
</feature>
<evidence type="ECO:0000256" key="4">
    <source>
        <dbReference type="SAM" id="SignalP"/>
    </source>
</evidence>
<keyword evidence="2 4" id="KW-0732">Signal</keyword>
<dbReference type="InterPro" id="IPR013766">
    <property type="entry name" value="Thioredoxin_domain"/>
</dbReference>
<evidence type="ECO:0000259" key="5">
    <source>
        <dbReference type="PROSITE" id="PS51352"/>
    </source>
</evidence>
<reference evidence="6 7" key="1">
    <citation type="submission" date="2016-07" db="EMBL/GenBank/DDBJ databases">
        <title>Pervasive Adenine N6-methylation of Active Genes in Fungi.</title>
        <authorList>
            <consortium name="DOE Joint Genome Institute"/>
            <person name="Mondo S.J."/>
            <person name="Dannebaum R.O."/>
            <person name="Kuo R.C."/>
            <person name="Labutti K."/>
            <person name="Haridas S."/>
            <person name="Kuo A."/>
            <person name="Salamov A."/>
            <person name="Ahrendt S.R."/>
            <person name="Lipzen A."/>
            <person name="Sullivan W."/>
            <person name="Andreopoulos W.B."/>
            <person name="Clum A."/>
            <person name="Lindquist E."/>
            <person name="Daum C."/>
            <person name="Ramamoorthy G.K."/>
            <person name="Gryganskyi A."/>
            <person name="Culley D."/>
            <person name="Magnuson J.K."/>
            <person name="James T.Y."/>
            <person name="O'Malley M.A."/>
            <person name="Stajich J.E."/>
            <person name="Spatafora J.W."/>
            <person name="Visel A."/>
            <person name="Grigoriev I.V."/>
        </authorList>
    </citation>
    <scope>NUCLEOTIDE SEQUENCE [LARGE SCALE GENOMIC DNA]</scope>
    <source>
        <strain evidence="6 7">NRRL 1336</strain>
    </source>
</reference>
<comment type="caution">
    <text evidence="6">The sequence shown here is derived from an EMBL/GenBank/DDBJ whole genome shotgun (WGS) entry which is preliminary data.</text>
</comment>
<proteinExistence type="inferred from homology"/>
<keyword evidence="3" id="KW-0472">Membrane</keyword>
<feature type="transmembrane region" description="Helical" evidence="3">
    <location>
        <begin position="319"/>
        <end position="338"/>
    </location>
</feature>
<dbReference type="AlphaFoldDB" id="A0A1X2IB93"/>
<evidence type="ECO:0000256" key="3">
    <source>
        <dbReference type="SAM" id="Phobius"/>
    </source>
</evidence>
<dbReference type="GO" id="GO:0005783">
    <property type="term" value="C:endoplasmic reticulum"/>
    <property type="evidence" value="ECO:0007669"/>
    <property type="project" value="TreeGrafter"/>
</dbReference>
<evidence type="ECO:0000256" key="2">
    <source>
        <dbReference type="ARBA" id="ARBA00022729"/>
    </source>
</evidence>
<keyword evidence="7" id="KW-1185">Reference proteome</keyword>
<keyword evidence="3" id="KW-1133">Transmembrane helix</keyword>
<dbReference type="SUPFAM" id="SSF52833">
    <property type="entry name" value="Thioredoxin-like"/>
    <property type="match status" value="2"/>
</dbReference>
<accession>A0A1X2IB93</accession>
<dbReference type="Proteomes" id="UP000193560">
    <property type="component" value="Unassembled WGS sequence"/>
</dbReference>